<accession>A0A3R7Y109</accession>
<sequence length="187" mass="20206">MFRDRTVWFLQHDVPAALMPGGQPLREIGFESPFYLLPPFVLAWRASAPASRRAPANAVSTPSGAQAAAAASPPVRTLTEGVLIIYSLAPTASVQAWMKVTRHALCSRAPNISVAAEFDASNSPVKDGRLVFGFPVTPTSFELAFSEKISMNTLLATPIQSLLRPKGRSDALHVPYLRRWAAWGPPA</sequence>
<dbReference type="AlphaFoldDB" id="A0A3R7Y109"/>
<protein>
    <submittedName>
        <fullName evidence="1">Uncharacterized protein</fullName>
    </submittedName>
</protein>
<evidence type="ECO:0000313" key="1">
    <source>
        <dbReference type="EMBL" id="RQM18591.1"/>
    </source>
</evidence>
<dbReference type="EMBL" id="QKXF01000034">
    <property type="protein sequence ID" value="RQM18591.1"/>
    <property type="molecule type" value="Genomic_DNA"/>
</dbReference>
<comment type="caution">
    <text evidence="1">The sequence shown here is derived from an EMBL/GenBank/DDBJ whole genome shotgun (WGS) entry which is preliminary data.</text>
</comment>
<reference evidence="1 2" key="1">
    <citation type="submission" date="2018-06" db="EMBL/GenBank/DDBJ databases">
        <title>Comparative genomics of downy mildews reveals potential adaptations to biotrophy.</title>
        <authorList>
            <person name="Fletcher K."/>
            <person name="Klosterman S.J."/>
            <person name="Derevnina L."/>
            <person name="Martin F."/>
            <person name="Koike S."/>
            <person name="Reyes Chin-Wo S."/>
            <person name="Mou B."/>
            <person name="Michelmore R."/>
        </authorList>
    </citation>
    <scope>NUCLEOTIDE SEQUENCE [LARGE SCALE GENOMIC DNA]</scope>
    <source>
        <strain evidence="1 2">R13</strain>
    </source>
</reference>
<gene>
    <name evidence="1" type="ORF">DD237_007531</name>
</gene>
<dbReference type="Proteomes" id="UP000286097">
    <property type="component" value="Unassembled WGS sequence"/>
</dbReference>
<evidence type="ECO:0000313" key="2">
    <source>
        <dbReference type="Proteomes" id="UP000286097"/>
    </source>
</evidence>
<dbReference type="VEuPathDB" id="FungiDB:DD237_007531"/>
<name>A0A3R7Y109_9STRA</name>
<organism evidence="1 2">
    <name type="scientific">Peronospora effusa</name>
    <dbReference type="NCBI Taxonomy" id="542832"/>
    <lineage>
        <taxon>Eukaryota</taxon>
        <taxon>Sar</taxon>
        <taxon>Stramenopiles</taxon>
        <taxon>Oomycota</taxon>
        <taxon>Peronosporomycetes</taxon>
        <taxon>Peronosporales</taxon>
        <taxon>Peronosporaceae</taxon>
        <taxon>Peronospora</taxon>
    </lineage>
</organism>
<proteinExistence type="predicted"/>